<dbReference type="PANTHER" id="PTHR42754">
    <property type="entry name" value="ENDOGLUCANASE"/>
    <property type="match status" value="1"/>
</dbReference>
<comment type="caution">
    <text evidence="1">The sequence shown here is derived from an EMBL/GenBank/DDBJ whole genome shotgun (WGS) entry which is preliminary data.</text>
</comment>
<dbReference type="AlphaFoldDB" id="X1VA16"/>
<accession>X1VA16</accession>
<evidence type="ECO:0008006" key="2">
    <source>
        <dbReference type="Google" id="ProtNLM"/>
    </source>
</evidence>
<proteinExistence type="predicted"/>
<feature type="non-terminal residue" evidence="1">
    <location>
        <position position="237"/>
    </location>
</feature>
<reference evidence="1" key="1">
    <citation type="journal article" date="2014" name="Front. Microbiol.">
        <title>High frequency of phylogenetically diverse reductive dehalogenase-homologous genes in deep subseafloor sedimentary metagenomes.</title>
        <authorList>
            <person name="Kawai M."/>
            <person name="Futagami T."/>
            <person name="Toyoda A."/>
            <person name="Takaki Y."/>
            <person name="Nishi S."/>
            <person name="Hori S."/>
            <person name="Arai W."/>
            <person name="Tsubouchi T."/>
            <person name="Morono Y."/>
            <person name="Uchiyama I."/>
            <person name="Ito T."/>
            <person name="Fujiyama A."/>
            <person name="Inagaki F."/>
            <person name="Takami H."/>
        </authorList>
    </citation>
    <scope>NUCLEOTIDE SEQUENCE</scope>
    <source>
        <strain evidence="1">Expedition CK06-06</strain>
    </source>
</reference>
<dbReference type="PANTHER" id="PTHR42754:SF1">
    <property type="entry name" value="LIPOPROTEIN"/>
    <property type="match status" value="1"/>
</dbReference>
<name>X1VA16_9ZZZZ</name>
<feature type="non-terminal residue" evidence="1">
    <location>
        <position position="1"/>
    </location>
</feature>
<organism evidence="1">
    <name type="scientific">marine sediment metagenome</name>
    <dbReference type="NCBI Taxonomy" id="412755"/>
    <lineage>
        <taxon>unclassified sequences</taxon>
        <taxon>metagenomes</taxon>
        <taxon>ecological metagenomes</taxon>
    </lineage>
</organism>
<dbReference type="EMBL" id="BARW01033455">
    <property type="protein sequence ID" value="GAJ09961.1"/>
    <property type="molecule type" value="Genomic_DNA"/>
</dbReference>
<evidence type="ECO:0000313" key="1">
    <source>
        <dbReference type="EMBL" id="GAJ09961.1"/>
    </source>
</evidence>
<sequence length="237" mass="25995">YGGSDSDEAWSLIQTTDGGYAVAGYTSSKGAGADDFWVIKLDHQGNMIWDRAYGGSDRDWAASLIQTTDGGYAVAGLTSSKGAGGQDWQDFWIIKLASYSGVEEIPSSTLQEGKLWEDIRIGIIVNKVEQAVVLSPEITEELSLFLKEMPKPAKGNNLVYIQLTIVKIKDVHVISLGGRDDEKSFLTDTEGHKHSLNFCVVKGVEFLDPSDIRSPSEFIEGSRCILLFEMPKRKEPA</sequence>
<gene>
    <name evidence="1" type="ORF">S12H4_52691</name>
</gene>
<protein>
    <recommendedName>
        <fullName evidence="2">Bulb-type lectin domain-containing protein</fullName>
    </recommendedName>
</protein>